<proteinExistence type="predicted"/>
<dbReference type="RefSeq" id="WP_323575722.1">
    <property type="nucleotide sequence ID" value="NZ_JAYGJQ010000001.1"/>
</dbReference>
<reference evidence="1 2" key="1">
    <citation type="submission" date="2023-11" db="EMBL/GenBank/DDBJ databases">
        <title>A Novel Polar Bacteriovorax (B. antarcticus) Isolated from the Biocrust in Antarctica.</title>
        <authorList>
            <person name="Mun W."/>
            <person name="Choi S.Y."/>
            <person name="Mitchell R.J."/>
        </authorList>
    </citation>
    <scope>NUCLEOTIDE SEQUENCE [LARGE SCALE GENOMIC DNA]</scope>
    <source>
        <strain evidence="1 2">PP10</strain>
    </source>
</reference>
<evidence type="ECO:0000313" key="1">
    <source>
        <dbReference type="EMBL" id="MEA9356049.1"/>
    </source>
</evidence>
<comment type="caution">
    <text evidence="1">The sequence shown here is derived from an EMBL/GenBank/DDBJ whole genome shotgun (WGS) entry which is preliminary data.</text>
</comment>
<dbReference type="Pfam" id="PF05141">
    <property type="entry name" value="DIT1_PvcA"/>
    <property type="match status" value="1"/>
</dbReference>
<dbReference type="PANTHER" id="PTHR37285">
    <property type="entry name" value="SPORE WALL MATURATION PROTEIN DIT1"/>
    <property type="match status" value="1"/>
</dbReference>
<name>A0ABU5VSL8_9BACT</name>
<gene>
    <name evidence="1" type="ORF">SHI21_07550</name>
</gene>
<sequence length="312" mass="35973">MMELSNENLEDLSLAISTACKELSKLSNHGNVIEDYYQIPIMQKIEAQMVQRKTLQFLLPAFPAKSPSPLKTAGHHPDLGEVLALNNLNEMCKKITSLYEPGAEVIICSDGRIFSDVVMVSDKIIDEYSEWIKSIIIEFDLKHLSTFAMDDIHQEMNGPELRERLVWQYAKSLDEVRFLVINDDDFRGLFNGVHKFMLEDQMGLPENATISKNQLNKKTKLLTYELIRRSDAWSTLLLDYFDDSLRLSIHAYPLTHEKFGVKLVHSSEKWATPWHNVTVKKGEQFELMHLSEAEKLGAKKELFRGKYVYFQA</sequence>
<dbReference type="EMBL" id="JAYGJQ010000001">
    <property type="protein sequence ID" value="MEA9356049.1"/>
    <property type="molecule type" value="Genomic_DNA"/>
</dbReference>
<organism evidence="1 2">
    <name type="scientific">Bacteriovorax antarcticus</name>
    <dbReference type="NCBI Taxonomy" id="3088717"/>
    <lineage>
        <taxon>Bacteria</taxon>
        <taxon>Pseudomonadati</taxon>
        <taxon>Bdellovibrionota</taxon>
        <taxon>Bacteriovoracia</taxon>
        <taxon>Bacteriovoracales</taxon>
        <taxon>Bacteriovoracaceae</taxon>
        <taxon>Bacteriovorax</taxon>
    </lineage>
</organism>
<protein>
    <submittedName>
        <fullName evidence="1">L-tyrosine/L-tryptophan isonitrile synthase family protein</fullName>
    </submittedName>
</protein>
<dbReference type="PANTHER" id="PTHR37285:SF5">
    <property type="entry name" value="SPORE WALL MATURATION PROTEIN DIT1"/>
    <property type="match status" value="1"/>
</dbReference>
<dbReference type="InterPro" id="IPR007817">
    <property type="entry name" value="Isocyanide_synthase_DIT1"/>
</dbReference>
<dbReference type="Proteomes" id="UP001302274">
    <property type="component" value="Unassembled WGS sequence"/>
</dbReference>
<evidence type="ECO:0000313" key="2">
    <source>
        <dbReference type="Proteomes" id="UP001302274"/>
    </source>
</evidence>
<keyword evidence="2" id="KW-1185">Reference proteome</keyword>
<accession>A0ABU5VSL8</accession>